<reference evidence="5" key="1">
    <citation type="submission" date="2016-10" db="EMBL/GenBank/DDBJ databases">
        <authorList>
            <person name="Varghese N."/>
            <person name="Submissions S."/>
        </authorList>
    </citation>
    <scope>NUCLEOTIDE SEQUENCE [LARGE SCALE GENOMIC DNA]</scope>
    <source>
        <strain evidence="5">CPCC 202695</strain>
    </source>
</reference>
<reference evidence="4" key="2">
    <citation type="submission" date="2016-10" db="EMBL/GenBank/DDBJ databases">
        <authorList>
            <person name="de Groot N.N."/>
        </authorList>
    </citation>
    <scope>NUCLEOTIDE SEQUENCE [LARGE SCALE GENOMIC DNA]</scope>
    <source>
        <strain evidence="4">CPCC 202695</strain>
    </source>
</reference>
<dbReference type="AlphaFoldDB" id="A0A1H1YEX2"/>
<dbReference type="EMBL" id="SODL02000001">
    <property type="protein sequence ID" value="MCP2366666.1"/>
    <property type="molecule type" value="Genomic_DNA"/>
</dbReference>
<evidence type="ECO:0000256" key="1">
    <source>
        <dbReference type="SAM" id="MobiDB-lite"/>
    </source>
</evidence>
<dbReference type="EMBL" id="LT629755">
    <property type="protein sequence ID" value="SDT19895.1"/>
    <property type="molecule type" value="Genomic_DNA"/>
</dbReference>
<dbReference type="Proteomes" id="UP000199482">
    <property type="component" value="Chromosome I"/>
</dbReference>
<accession>A0A1H1YEX2</accession>
<dbReference type="Pfam" id="PF03724">
    <property type="entry name" value="META"/>
    <property type="match status" value="1"/>
</dbReference>
<dbReference type="Proteomes" id="UP000893823">
    <property type="component" value="Unassembled WGS sequence"/>
</dbReference>
<feature type="domain" description="DUF306" evidence="2">
    <location>
        <begin position="47"/>
        <end position="95"/>
    </location>
</feature>
<dbReference type="STRING" id="589382.SAMN04489721_2741"/>
<feature type="region of interest" description="Disordered" evidence="1">
    <location>
        <begin position="28"/>
        <end position="56"/>
    </location>
</feature>
<dbReference type="InterPro" id="IPR005184">
    <property type="entry name" value="DUF306_Meta_HslJ"/>
</dbReference>
<keyword evidence="3" id="KW-0346">Stress response</keyword>
<proteinExistence type="predicted"/>
<dbReference type="InterPro" id="IPR038670">
    <property type="entry name" value="HslJ-like_sf"/>
</dbReference>
<gene>
    <name evidence="3" type="ORF">BCL57_000808</name>
    <name evidence="4" type="ORF">SAMN04489721_2741</name>
</gene>
<keyword evidence="6" id="KW-1185">Reference proteome</keyword>
<dbReference type="PROSITE" id="PS51257">
    <property type="entry name" value="PROKAR_LIPOPROTEIN"/>
    <property type="match status" value="1"/>
</dbReference>
<evidence type="ECO:0000259" key="2">
    <source>
        <dbReference type="Pfam" id="PF03724"/>
    </source>
</evidence>
<feature type="compositionally biased region" description="Polar residues" evidence="1">
    <location>
        <begin position="40"/>
        <end position="49"/>
    </location>
</feature>
<name>A0A1H1YEX2_9MICO</name>
<dbReference type="Gene3D" id="2.40.128.270">
    <property type="match status" value="1"/>
</dbReference>
<evidence type="ECO:0000313" key="6">
    <source>
        <dbReference type="Proteomes" id="UP000893823"/>
    </source>
</evidence>
<sequence>MSRPHGIVLVGGLAIVFALAGCAGEEGDVSGGDIDPTGTWGDSSGTDSPFLTLEDGGDLSGSDGCNSLSGTWSVDEADQVVFENVASTQKACEGVDDWMSQLSVAEVSGDTMTVLGTDGAQIGQLERAD</sequence>
<reference evidence="3" key="3">
    <citation type="submission" date="2022-06" db="EMBL/GenBank/DDBJ databases">
        <title>Genomic Encyclopedia of Type Strains, Phase III (KMG-III): the genomes of soil and plant-associated and newly described type strains.</title>
        <authorList>
            <person name="Whitman W."/>
        </authorList>
    </citation>
    <scope>NUCLEOTIDE SEQUENCE</scope>
    <source>
        <strain evidence="3">CPCC 202695</strain>
    </source>
</reference>
<dbReference type="RefSeq" id="WP_092673510.1">
    <property type="nucleotide sequence ID" value="NZ_BMDN01000001.1"/>
</dbReference>
<organism evidence="4 5">
    <name type="scientific">Agromyces flavus</name>
    <dbReference type="NCBI Taxonomy" id="589382"/>
    <lineage>
        <taxon>Bacteria</taxon>
        <taxon>Bacillati</taxon>
        <taxon>Actinomycetota</taxon>
        <taxon>Actinomycetes</taxon>
        <taxon>Micrococcales</taxon>
        <taxon>Microbacteriaceae</taxon>
        <taxon>Agromyces</taxon>
    </lineage>
</organism>
<protein>
    <submittedName>
        <fullName evidence="3">Heat shock protein HslJ</fullName>
    </submittedName>
    <submittedName>
        <fullName evidence="4">META domain-containing protein</fullName>
    </submittedName>
</protein>
<dbReference type="OrthoDB" id="4990393at2"/>
<evidence type="ECO:0000313" key="4">
    <source>
        <dbReference type="EMBL" id="SDT19895.1"/>
    </source>
</evidence>
<evidence type="ECO:0000313" key="3">
    <source>
        <dbReference type="EMBL" id="MCP2366666.1"/>
    </source>
</evidence>
<evidence type="ECO:0000313" key="5">
    <source>
        <dbReference type="Proteomes" id="UP000199482"/>
    </source>
</evidence>